<protein>
    <submittedName>
        <fullName evidence="4">Uncharacterized protein</fullName>
    </submittedName>
</protein>
<keyword evidence="3" id="KW-0012">Acyltransferase</keyword>
<evidence type="ECO:0000313" key="5">
    <source>
        <dbReference type="Proteomes" id="UP000807159"/>
    </source>
</evidence>
<reference evidence="4" key="1">
    <citation type="journal article" date="2021" name="J. Hered.">
        <title>Genome Assembly of Salicaceae Populus deltoides (Eastern Cottonwood) I-69 Based on Nanopore Sequencing and Hi-C Technologies.</title>
        <authorList>
            <person name="Bai S."/>
            <person name="Wu H."/>
            <person name="Zhang J."/>
            <person name="Pan Z."/>
            <person name="Zhao W."/>
            <person name="Li Z."/>
            <person name="Tong C."/>
        </authorList>
    </citation>
    <scope>NUCLEOTIDE SEQUENCE</scope>
    <source>
        <tissue evidence="4">Leaf</tissue>
    </source>
</reference>
<accession>A0A8T2YU58</accession>
<name>A0A8T2YU58_POPDE</name>
<comment type="similarity">
    <text evidence="1">Belongs to the plant acyltransferase family.</text>
</comment>
<evidence type="ECO:0000313" key="4">
    <source>
        <dbReference type="EMBL" id="KAH8508784.1"/>
    </source>
</evidence>
<comment type="caution">
    <text evidence="4">The sequence shown here is derived from an EMBL/GenBank/DDBJ whole genome shotgun (WGS) entry which is preliminary data.</text>
</comment>
<dbReference type="Gene3D" id="3.30.559.10">
    <property type="entry name" value="Chloramphenicol acetyltransferase-like domain"/>
    <property type="match status" value="1"/>
</dbReference>
<dbReference type="Pfam" id="PF02458">
    <property type="entry name" value="Transferase"/>
    <property type="match status" value="1"/>
</dbReference>
<dbReference type="InterPro" id="IPR023213">
    <property type="entry name" value="CAT-like_dom_sf"/>
</dbReference>
<dbReference type="EMBL" id="JACEGQ020000005">
    <property type="protein sequence ID" value="KAH8508784.1"/>
    <property type="molecule type" value="Genomic_DNA"/>
</dbReference>
<keyword evidence="2" id="KW-0808">Transferase</keyword>
<dbReference type="Proteomes" id="UP000807159">
    <property type="component" value="Chromosome 5"/>
</dbReference>
<evidence type="ECO:0000256" key="1">
    <source>
        <dbReference type="ARBA" id="ARBA00009861"/>
    </source>
</evidence>
<evidence type="ECO:0000256" key="2">
    <source>
        <dbReference type="ARBA" id="ARBA00022679"/>
    </source>
</evidence>
<dbReference type="PANTHER" id="PTHR31623">
    <property type="entry name" value="F21J9.9"/>
    <property type="match status" value="1"/>
</dbReference>
<keyword evidence="5" id="KW-1185">Reference proteome</keyword>
<dbReference type="PANTHER" id="PTHR31623:SF110">
    <property type="entry name" value="VINORINE SYNTHASE-LIKE"/>
    <property type="match status" value="1"/>
</dbReference>
<gene>
    <name evidence="4" type="ORF">H0E87_010791</name>
</gene>
<sequence length="136" mass="15169">MNPSIFNLSFLQLNLRAGKGNLKDIDTLWPGIICLQLAQVNIISREDDQAIFSSSFTKPLTSALNSSLPQLTLQGRVRDNIYIDCFDEGVPFVEARVLLAMSEFFEHPEIESSNKFISCCSFSKEPGDEVPLLALK</sequence>
<dbReference type="AlphaFoldDB" id="A0A8T2YU58"/>
<proteinExistence type="inferred from homology"/>
<evidence type="ECO:0000256" key="3">
    <source>
        <dbReference type="ARBA" id="ARBA00023315"/>
    </source>
</evidence>
<organism evidence="4 5">
    <name type="scientific">Populus deltoides</name>
    <name type="common">Eastern poplar</name>
    <name type="synonym">Eastern cottonwood</name>
    <dbReference type="NCBI Taxonomy" id="3696"/>
    <lineage>
        <taxon>Eukaryota</taxon>
        <taxon>Viridiplantae</taxon>
        <taxon>Streptophyta</taxon>
        <taxon>Embryophyta</taxon>
        <taxon>Tracheophyta</taxon>
        <taxon>Spermatophyta</taxon>
        <taxon>Magnoliopsida</taxon>
        <taxon>eudicotyledons</taxon>
        <taxon>Gunneridae</taxon>
        <taxon>Pentapetalae</taxon>
        <taxon>rosids</taxon>
        <taxon>fabids</taxon>
        <taxon>Malpighiales</taxon>
        <taxon>Salicaceae</taxon>
        <taxon>Saliceae</taxon>
        <taxon>Populus</taxon>
    </lineage>
</organism>
<dbReference type="GO" id="GO:0016746">
    <property type="term" value="F:acyltransferase activity"/>
    <property type="evidence" value="ECO:0007669"/>
    <property type="project" value="UniProtKB-KW"/>
</dbReference>